<reference evidence="1" key="1">
    <citation type="submission" date="2023-04" db="EMBL/GenBank/DDBJ databases">
        <authorList>
            <person name="Vijverberg K."/>
            <person name="Xiong W."/>
            <person name="Schranz E."/>
        </authorList>
    </citation>
    <scope>NUCLEOTIDE SEQUENCE</scope>
</reference>
<evidence type="ECO:0000313" key="1">
    <source>
        <dbReference type="EMBL" id="CAI9292998.1"/>
    </source>
</evidence>
<proteinExistence type="predicted"/>
<protein>
    <submittedName>
        <fullName evidence="1">Uncharacterized protein</fullName>
    </submittedName>
</protein>
<dbReference type="AlphaFoldDB" id="A0AA35ZIV4"/>
<evidence type="ECO:0000313" key="2">
    <source>
        <dbReference type="Proteomes" id="UP001177003"/>
    </source>
</evidence>
<dbReference type="Proteomes" id="UP001177003">
    <property type="component" value="Chromosome 7"/>
</dbReference>
<name>A0AA35ZIV4_LACSI</name>
<sequence>MDLHVLADAADGLSAMETVPETVPEVGSPEEDYGIADGDSLELRTSLISEVEKTNSIMARRNQRRNHPNDITDHRFLQFPRSLNNETRGKYLNTLSLLLTKEIDIAPSFDWGLASQTGLDERIQNFLQYTYLDASGVSFFL</sequence>
<dbReference type="EMBL" id="OX465083">
    <property type="protein sequence ID" value="CAI9292998.1"/>
    <property type="molecule type" value="Genomic_DNA"/>
</dbReference>
<accession>A0AA35ZIV4</accession>
<keyword evidence="2" id="KW-1185">Reference proteome</keyword>
<organism evidence="1 2">
    <name type="scientific">Lactuca saligna</name>
    <name type="common">Willowleaf lettuce</name>
    <dbReference type="NCBI Taxonomy" id="75948"/>
    <lineage>
        <taxon>Eukaryota</taxon>
        <taxon>Viridiplantae</taxon>
        <taxon>Streptophyta</taxon>
        <taxon>Embryophyta</taxon>
        <taxon>Tracheophyta</taxon>
        <taxon>Spermatophyta</taxon>
        <taxon>Magnoliopsida</taxon>
        <taxon>eudicotyledons</taxon>
        <taxon>Gunneridae</taxon>
        <taxon>Pentapetalae</taxon>
        <taxon>asterids</taxon>
        <taxon>campanulids</taxon>
        <taxon>Asterales</taxon>
        <taxon>Asteraceae</taxon>
        <taxon>Cichorioideae</taxon>
        <taxon>Cichorieae</taxon>
        <taxon>Lactucinae</taxon>
        <taxon>Lactuca</taxon>
    </lineage>
</organism>
<gene>
    <name evidence="1" type="ORF">LSALG_LOCUS32032</name>
</gene>